<dbReference type="Proteomes" id="UP001501009">
    <property type="component" value="Unassembled WGS sequence"/>
</dbReference>
<name>A0ABP7HRW6_9ACTN</name>
<evidence type="ECO:0000313" key="3">
    <source>
        <dbReference type="Proteomes" id="UP001501009"/>
    </source>
</evidence>
<organism evidence="2 3">
    <name type="scientific">Streptomyces coacervatus</name>
    <dbReference type="NCBI Taxonomy" id="647381"/>
    <lineage>
        <taxon>Bacteria</taxon>
        <taxon>Bacillati</taxon>
        <taxon>Actinomycetota</taxon>
        <taxon>Actinomycetes</taxon>
        <taxon>Kitasatosporales</taxon>
        <taxon>Streptomycetaceae</taxon>
        <taxon>Streptomyces</taxon>
    </lineage>
</organism>
<keyword evidence="3" id="KW-1185">Reference proteome</keyword>
<evidence type="ECO:0000256" key="1">
    <source>
        <dbReference type="SAM" id="MobiDB-lite"/>
    </source>
</evidence>
<protein>
    <submittedName>
        <fullName evidence="2">Uncharacterized protein</fullName>
    </submittedName>
</protein>
<reference evidence="3" key="1">
    <citation type="journal article" date="2019" name="Int. J. Syst. Evol. Microbiol.">
        <title>The Global Catalogue of Microorganisms (GCM) 10K type strain sequencing project: providing services to taxonomists for standard genome sequencing and annotation.</title>
        <authorList>
            <consortium name="The Broad Institute Genomics Platform"/>
            <consortium name="The Broad Institute Genome Sequencing Center for Infectious Disease"/>
            <person name="Wu L."/>
            <person name="Ma J."/>
        </authorList>
    </citation>
    <scope>NUCLEOTIDE SEQUENCE [LARGE SCALE GENOMIC DNA]</scope>
    <source>
        <strain evidence="3">JCM 17138</strain>
    </source>
</reference>
<comment type="caution">
    <text evidence="2">The sequence shown here is derived from an EMBL/GenBank/DDBJ whole genome shotgun (WGS) entry which is preliminary data.</text>
</comment>
<dbReference type="EMBL" id="BAABDE010000016">
    <property type="protein sequence ID" value="GAA3798387.1"/>
    <property type="molecule type" value="Genomic_DNA"/>
</dbReference>
<evidence type="ECO:0000313" key="2">
    <source>
        <dbReference type="EMBL" id="GAA3798387.1"/>
    </source>
</evidence>
<feature type="compositionally biased region" description="Polar residues" evidence="1">
    <location>
        <begin position="26"/>
        <end position="37"/>
    </location>
</feature>
<sequence length="122" mass="13143">MRPTGTAIHNVMGSHQLGGAGDRRCNGQTHPTRQSLVKNPLAKAPGGPPDQAQSTFLTDSCPLAFARTPATRQASPPTDERAILRSGVWAGPEKDPATRSEAQVRLQPAPTQCFRHPVWTNR</sequence>
<accession>A0ABP7HRW6</accession>
<proteinExistence type="predicted"/>
<gene>
    <name evidence="2" type="ORF">GCM10022403_035300</name>
</gene>
<feature type="region of interest" description="Disordered" evidence="1">
    <location>
        <begin position="1"/>
        <end position="56"/>
    </location>
</feature>